<evidence type="ECO:0000256" key="1">
    <source>
        <dbReference type="ARBA" id="ARBA00000830"/>
    </source>
</evidence>
<dbReference type="NCBIfam" id="TIGR01509">
    <property type="entry name" value="HAD-SF-IA-v3"/>
    <property type="match status" value="1"/>
</dbReference>
<dbReference type="KEGG" id="lamb:KBB96_20585"/>
<dbReference type="InterPro" id="IPR006439">
    <property type="entry name" value="HAD-SF_hydro_IA"/>
</dbReference>
<dbReference type="SUPFAM" id="SSF56784">
    <property type="entry name" value="HAD-like"/>
    <property type="match status" value="1"/>
</dbReference>
<comment type="catalytic activity">
    <reaction evidence="1">
        <text>2-phosphoglycolate + H2O = glycolate + phosphate</text>
        <dbReference type="Rhea" id="RHEA:14369"/>
        <dbReference type="ChEBI" id="CHEBI:15377"/>
        <dbReference type="ChEBI" id="CHEBI:29805"/>
        <dbReference type="ChEBI" id="CHEBI:43474"/>
        <dbReference type="ChEBI" id="CHEBI:58033"/>
        <dbReference type="EC" id="3.1.3.18"/>
    </reaction>
</comment>
<dbReference type="PANTHER" id="PTHR43434">
    <property type="entry name" value="PHOSPHOGLYCOLATE PHOSPHATASE"/>
    <property type="match status" value="1"/>
</dbReference>
<comment type="pathway">
    <text evidence="2">Organic acid metabolism; glycolate biosynthesis; glycolate from 2-phosphoglycolate: step 1/1.</text>
</comment>
<evidence type="ECO:0000313" key="5">
    <source>
        <dbReference type="EMBL" id="QUE51238.1"/>
    </source>
</evidence>
<dbReference type="Gene3D" id="3.40.50.1000">
    <property type="entry name" value="HAD superfamily/HAD-like"/>
    <property type="match status" value="1"/>
</dbReference>
<accession>A0A975IZQ7</accession>
<dbReference type="NCBIfam" id="TIGR01549">
    <property type="entry name" value="HAD-SF-IA-v1"/>
    <property type="match status" value="1"/>
</dbReference>
<dbReference type="Proteomes" id="UP000676169">
    <property type="component" value="Chromosome"/>
</dbReference>
<dbReference type="FunFam" id="3.40.50.1000:FF:000022">
    <property type="entry name" value="Phosphoglycolate phosphatase"/>
    <property type="match status" value="1"/>
</dbReference>
<protein>
    <recommendedName>
        <fullName evidence="4">phosphoglycolate phosphatase</fullName>
        <ecNumber evidence="4">3.1.3.18</ecNumber>
    </recommendedName>
</protein>
<dbReference type="EC" id="3.1.3.18" evidence="4"/>
<evidence type="ECO:0000256" key="2">
    <source>
        <dbReference type="ARBA" id="ARBA00004818"/>
    </source>
</evidence>
<gene>
    <name evidence="5" type="ORF">KBB96_20585</name>
</gene>
<dbReference type="PANTHER" id="PTHR43434:SF1">
    <property type="entry name" value="PHOSPHOGLYCOLATE PHOSPHATASE"/>
    <property type="match status" value="1"/>
</dbReference>
<reference evidence="5" key="1">
    <citation type="submission" date="2021-04" db="EMBL/GenBank/DDBJ databases">
        <title>Luteolibacter sp. 32A isolated from the skin of an Anderson's salamander (Ambystoma andersonii).</title>
        <authorList>
            <person name="Spergser J."/>
            <person name="Busse H.-J."/>
        </authorList>
    </citation>
    <scope>NUCLEOTIDE SEQUENCE</scope>
    <source>
        <strain evidence="5">32A</strain>
    </source>
</reference>
<dbReference type="InterPro" id="IPR050155">
    <property type="entry name" value="HAD-like_hydrolase_sf"/>
</dbReference>
<dbReference type="SFLD" id="SFLDS00003">
    <property type="entry name" value="Haloacid_Dehalogenase"/>
    <property type="match status" value="1"/>
</dbReference>
<dbReference type="InterPro" id="IPR023214">
    <property type="entry name" value="HAD_sf"/>
</dbReference>
<dbReference type="AlphaFoldDB" id="A0A975IZQ7"/>
<dbReference type="EMBL" id="CP073100">
    <property type="protein sequence ID" value="QUE51238.1"/>
    <property type="molecule type" value="Genomic_DNA"/>
</dbReference>
<dbReference type="RefSeq" id="WP_211631377.1">
    <property type="nucleotide sequence ID" value="NZ_CP073100.1"/>
</dbReference>
<keyword evidence="6" id="KW-1185">Reference proteome</keyword>
<dbReference type="InterPro" id="IPR041492">
    <property type="entry name" value="HAD_2"/>
</dbReference>
<dbReference type="GO" id="GO:0006281">
    <property type="term" value="P:DNA repair"/>
    <property type="evidence" value="ECO:0007669"/>
    <property type="project" value="TreeGrafter"/>
</dbReference>
<dbReference type="SFLD" id="SFLDG01129">
    <property type="entry name" value="C1.5:_HAD__Beta-PGM__Phosphata"/>
    <property type="match status" value="1"/>
</dbReference>
<dbReference type="Pfam" id="PF13419">
    <property type="entry name" value="HAD_2"/>
    <property type="match status" value="1"/>
</dbReference>
<evidence type="ECO:0000256" key="3">
    <source>
        <dbReference type="ARBA" id="ARBA00006171"/>
    </source>
</evidence>
<evidence type="ECO:0000256" key="4">
    <source>
        <dbReference type="ARBA" id="ARBA00013078"/>
    </source>
</evidence>
<dbReference type="GO" id="GO:0005829">
    <property type="term" value="C:cytosol"/>
    <property type="evidence" value="ECO:0007669"/>
    <property type="project" value="TreeGrafter"/>
</dbReference>
<evidence type="ECO:0000313" key="6">
    <source>
        <dbReference type="Proteomes" id="UP000676169"/>
    </source>
</evidence>
<sequence>MASSGLIFDLDGTLVDSLRGIAAALNRTLHDHGRDIHDHAAVRRFIGNGARDLLRRAAGGEITESGIDEMEATFKIHYAAAWRDGTDIYPGVPQMLEKLAAAGHRLAVLSNKPHPFTVEMVTTLFPGAKFDLVLGQRPEVPRKPDPAGALEIAAAFGLEPAACAMIGDSTMDLDTGKRAGMRTVAVTWGYHDREALVAAGADAMAEDAGQLCALLL</sequence>
<organism evidence="5 6">
    <name type="scientific">Luteolibacter ambystomatis</name>
    <dbReference type="NCBI Taxonomy" id="2824561"/>
    <lineage>
        <taxon>Bacteria</taxon>
        <taxon>Pseudomonadati</taxon>
        <taxon>Verrucomicrobiota</taxon>
        <taxon>Verrucomicrobiia</taxon>
        <taxon>Verrucomicrobiales</taxon>
        <taxon>Verrucomicrobiaceae</taxon>
        <taxon>Luteolibacter</taxon>
    </lineage>
</organism>
<keyword evidence="5" id="KW-0378">Hydrolase</keyword>
<dbReference type="SFLD" id="SFLDG01135">
    <property type="entry name" value="C1.5.6:_HAD__Beta-PGM__Phospha"/>
    <property type="match status" value="1"/>
</dbReference>
<dbReference type="PRINTS" id="PR00413">
    <property type="entry name" value="HADHALOGNASE"/>
</dbReference>
<dbReference type="InterPro" id="IPR036412">
    <property type="entry name" value="HAD-like_sf"/>
</dbReference>
<dbReference type="Gene3D" id="1.10.150.240">
    <property type="entry name" value="Putative phosphatase, domain 2"/>
    <property type="match status" value="1"/>
</dbReference>
<dbReference type="InterPro" id="IPR023198">
    <property type="entry name" value="PGP-like_dom2"/>
</dbReference>
<dbReference type="GO" id="GO:0008967">
    <property type="term" value="F:phosphoglycolate phosphatase activity"/>
    <property type="evidence" value="ECO:0007669"/>
    <property type="project" value="UniProtKB-EC"/>
</dbReference>
<comment type="similarity">
    <text evidence="3">Belongs to the HAD-like hydrolase superfamily. CbbY/CbbZ/Gph/YieH family.</text>
</comment>
<proteinExistence type="inferred from homology"/>
<name>A0A975IZQ7_9BACT</name>